<dbReference type="GO" id="GO:0005509">
    <property type="term" value="F:calcium ion binding"/>
    <property type="evidence" value="ECO:0007669"/>
    <property type="project" value="InterPro"/>
</dbReference>
<feature type="region of interest" description="Disordered" evidence="3">
    <location>
        <begin position="389"/>
        <end position="413"/>
    </location>
</feature>
<dbReference type="InterPro" id="IPR011992">
    <property type="entry name" value="EF-hand-dom_pair"/>
</dbReference>
<evidence type="ECO:0000259" key="4">
    <source>
        <dbReference type="PROSITE" id="PS50222"/>
    </source>
</evidence>
<feature type="compositionally biased region" description="Polar residues" evidence="3">
    <location>
        <begin position="401"/>
        <end position="412"/>
    </location>
</feature>
<dbReference type="PROSITE" id="PS50222">
    <property type="entry name" value="EF_HAND_2"/>
    <property type="match status" value="3"/>
</dbReference>
<dbReference type="CDD" id="cd00051">
    <property type="entry name" value="EFh"/>
    <property type="match status" value="1"/>
</dbReference>
<dbReference type="PANTHER" id="PTHR34894">
    <property type="entry name" value="SAM-DEPENDENT METHYLTRANSFERASE RSMI, CONSERVED SITE"/>
    <property type="match status" value="1"/>
</dbReference>
<comment type="caution">
    <text evidence="5">The sequence shown here is derived from an EMBL/GenBank/DDBJ whole genome shotgun (WGS) entry which is preliminary data.</text>
</comment>
<gene>
    <name evidence="5" type="ORF">ECRASSUSDP1_LOCUS27644</name>
</gene>
<feature type="region of interest" description="Disordered" evidence="3">
    <location>
        <begin position="459"/>
        <end position="481"/>
    </location>
</feature>
<reference evidence="5" key="1">
    <citation type="submission" date="2023-07" db="EMBL/GenBank/DDBJ databases">
        <authorList>
            <consortium name="AG Swart"/>
            <person name="Singh M."/>
            <person name="Singh A."/>
            <person name="Seah K."/>
            <person name="Emmerich C."/>
        </authorList>
    </citation>
    <scope>NUCLEOTIDE SEQUENCE</scope>
    <source>
        <strain evidence="5">DP1</strain>
    </source>
</reference>
<accession>A0AAD2D9D7</accession>
<feature type="coiled-coil region" evidence="2">
    <location>
        <begin position="216"/>
        <end position="268"/>
    </location>
</feature>
<feature type="domain" description="EF-hand" evidence="4">
    <location>
        <begin position="890"/>
        <end position="925"/>
    </location>
</feature>
<evidence type="ECO:0000313" key="6">
    <source>
        <dbReference type="Proteomes" id="UP001295684"/>
    </source>
</evidence>
<feature type="compositionally biased region" description="Polar residues" evidence="3">
    <location>
        <begin position="459"/>
        <end position="480"/>
    </location>
</feature>
<dbReference type="SUPFAM" id="SSF47473">
    <property type="entry name" value="EF-hand"/>
    <property type="match status" value="1"/>
</dbReference>
<protein>
    <recommendedName>
        <fullName evidence="4">EF-hand domain-containing protein</fullName>
    </recommendedName>
</protein>
<evidence type="ECO:0000256" key="1">
    <source>
        <dbReference type="ARBA" id="ARBA00022837"/>
    </source>
</evidence>
<name>A0AAD2D9D7_EUPCR</name>
<feature type="domain" description="EF-hand" evidence="4">
    <location>
        <begin position="791"/>
        <end position="826"/>
    </location>
</feature>
<dbReference type="InterPro" id="IPR018247">
    <property type="entry name" value="EF_Hand_1_Ca_BS"/>
</dbReference>
<feature type="domain" description="EF-hand" evidence="4">
    <location>
        <begin position="828"/>
        <end position="863"/>
    </location>
</feature>
<keyword evidence="6" id="KW-1185">Reference proteome</keyword>
<sequence>MEGPEFTQCRLASSHDFYERNGPESKSCELSGRYGKFHQQFLYKNVSLLEKAVPNSNKNRRKLKSLHNSLKNLNFELDLTFDLLKNFESAVNNPNNSQNSFFSILKEENLSKEQALKGIKAMCDLLRELLEEKGEQNFGALFEDLKNYSKAVRFIIKFLLEDYNDGRKTDCECLGHPETTVLSYCIDILWKCNILSIHSRIKHILLADTQSNEGLVMKLRKVIEDLKFEKEQLTKNLKSTEKDYCSKIIELERSIKRLSKEKEELHNIVKDRDFQLQSIKNIEKNGDKHLSIIENRLHQMDFNLIEATREKDSQMTEINKFMREMNTYFASITQNDNVKKIKLKQKRTKLPTKNIDILSESDDQFINSKTNNFLYGTMKRQASLKSISEFSDSNSNSRSIKPTSTATPQADSESLDIATLIEQKLKSMMNKSGEKSGKDELLNQNSLKFISLIQNQCKDQLQPNSPQASPSKSPANSSTFSREEVISFSDKTCQTTLSIPCSSGGNSQNKTNKSLLLKYITCTKNTKIKNVDIPGGEDMEKILKLIHKYTKNKKRLRNKSESFTAMTESNIYKLLELIFTEKIILDYENSKGHTNVAFSDFVVDHLIMKFGLKTIAVKNLISLRIGLQDIVKSSLREYRAKKKRSGLNSNSKLANKIDDMKFPYASYIINLLKIDQPHEIIISTHYPPDIENLIIRSRIIFEEAHKKYKLSAMNKKIVVPDQPPNLIHGGECNVLELIHIVTQCIGKDEELCEEFIPKLLPNNIPNFDSKEEENAFMLNFAQSKICFSIAKLGKNVQYMFETLDEDGNGILDSGEIINGLRDKFNVYFSFKEATNFIEYMDSDKSGDIDFDEFSAKINYKSYNKNYARYMITKARFITIVLEQWESHKNRIYDRLIQVFEKFDENSDGVLTFDEFEVLINNIGFSPNHQDDGKISPQKIINLFNETLDSMEEEGMANDDMDYMSPEAFCAMAFKYKLGGYGRDFFEAYITQFLDEKKTASIEDKRLARYQSVLKKTLINTIGK</sequence>
<organism evidence="5 6">
    <name type="scientific">Euplotes crassus</name>
    <dbReference type="NCBI Taxonomy" id="5936"/>
    <lineage>
        <taxon>Eukaryota</taxon>
        <taxon>Sar</taxon>
        <taxon>Alveolata</taxon>
        <taxon>Ciliophora</taxon>
        <taxon>Intramacronucleata</taxon>
        <taxon>Spirotrichea</taxon>
        <taxon>Hypotrichia</taxon>
        <taxon>Euplotida</taxon>
        <taxon>Euplotidae</taxon>
        <taxon>Moneuplotes</taxon>
    </lineage>
</organism>
<dbReference type="AlphaFoldDB" id="A0AAD2D9D7"/>
<keyword evidence="1" id="KW-0106">Calcium</keyword>
<feature type="compositionally biased region" description="Low complexity" evidence="3">
    <location>
        <begin position="389"/>
        <end position="400"/>
    </location>
</feature>
<keyword evidence="2" id="KW-0175">Coiled coil</keyword>
<dbReference type="SMART" id="SM00054">
    <property type="entry name" value="EFh"/>
    <property type="match status" value="3"/>
</dbReference>
<proteinExistence type="predicted"/>
<dbReference type="Gene3D" id="1.10.238.10">
    <property type="entry name" value="EF-hand"/>
    <property type="match status" value="2"/>
</dbReference>
<dbReference type="InterPro" id="IPR002048">
    <property type="entry name" value="EF_hand_dom"/>
</dbReference>
<dbReference type="PROSITE" id="PS00018">
    <property type="entry name" value="EF_HAND_1"/>
    <property type="match status" value="3"/>
</dbReference>
<dbReference type="EMBL" id="CAMPGE010028522">
    <property type="protein sequence ID" value="CAI2386044.1"/>
    <property type="molecule type" value="Genomic_DNA"/>
</dbReference>
<evidence type="ECO:0000256" key="2">
    <source>
        <dbReference type="SAM" id="Coils"/>
    </source>
</evidence>
<evidence type="ECO:0000256" key="3">
    <source>
        <dbReference type="SAM" id="MobiDB-lite"/>
    </source>
</evidence>
<evidence type="ECO:0000313" key="5">
    <source>
        <dbReference type="EMBL" id="CAI2386044.1"/>
    </source>
</evidence>
<dbReference type="Proteomes" id="UP001295684">
    <property type="component" value="Unassembled WGS sequence"/>
</dbReference>
<dbReference type="PANTHER" id="PTHR34894:SF5">
    <property type="entry name" value="EF-HAND DOMAIN-CONTAINING PROTEIN"/>
    <property type="match status" value="1"/>
</dbReference>